<comment type="caution">
    <text evidence="2">The sequence shown here is derived from an EMBL/GenBank/DDBJ whole genome shotgun (WGS) entry which is preliminary data.</text>
</comment>
<feature type="compositionally biased region" description="Polar residues" evidence="1">
    <location>
        <begin position="76"/>
        <end position="90"/>
    </location>
</feature>
<feature type="compositionally biased region" description="Polar residues" evidence="1">
    <location>
        <begin position="1"/>
        <end position="10"/>
    </location>
</feature>
<evidence type="ECO:0000313" key="2">
    <source>
        <dbReference type="EMBL" id="GAA4793477.1"/>
    </source>
</evidence>
<name>A0ABP9BFM3_9ACTN</name>
<accession>A0ABP9BFM3</accession>
<keyword evidence="3" id="KW-1185">Reference proteome</keyword>
<feature type="compositionally biased region" description="Low complexity" evidence="1">
    <location>
        <begin position="46"/>
        <end position="59"/>
    </location>
</feature>
<feature type="region of interest" description="Disordered" evidence="1">
    <location>
        <begin position="1"/>
        <end position="90"/>
    </location>
</feature>
<gene>
    <name evidence="2" type="ORF">GCM10023329_52240</name>
</gene>
<protein>
    <submittedName>
        <fullName evidence="2">Uncharacterized protein</fullName>
    </submittedName>
</protein>
<dbReference type="EMBL" id="BAABJV010000021">
    <property type="protein sequence ID" value="GAA4793477.1"/>
    <property type="molecule type" value="Genomic_DNA"/>
</dbReference>
<reference evidence="3" key="1">
    <citation type="journal article" date="2019" name="Int. J. Syst. Evol. Microbiol.">
        <title>The Global Catalogue of Microorganisms (GCM) 10K type strain sequencing project: providing services to taxonomists for standard genome sequencing and annotation.</title>
        <authorList>
            <consortium name="The Broad Institute Genomics Platform"/>
            <consortium name="The Broad Institute Genome Sequencing Center for Infectious Disease"/>
            <person name="Wu L."/>
            <person name="Ma J."/>
        </authorList>
    </citation>
    <scope>NUCLEOTIDE SEQUENCE [LARGE SCALE GENOMIC DNA]</scope>
    <source>
        <strain evidence="3">JCM 18324</strain>
    </source>
</reference>
<proteinExistence type="predicted"/>
<dbReference type="Proteomes" id="UP001501147">
    <property type="component" value="Unassembled WGS sequence"/>
</dbReference>
<sequence length="90" mass="9074">MPRTGPTPSFRTAPLNGAQRIPAVGAHPACRPGERLTPAASDGFSGPLPDLRPGRGLPGSARATGSCSPLPRASAERQSTTSRSSTPAGD</sequence>
<organism evidence="2 3">
    <name type="scientific">Streptomyces sanyensis</name>
    <dbReference type="NCBI Taxonomy" id="568869"/>
    <lineage>
        <taxon>Bacteria</taxon>
        <taxon>Bacillati</taxon>
        <taxon>Actinomycetota</taxon>
        <taxon>Actinomycetes</taxon>
        <taxon>Kitasatosporales</taxon>
        <taxon>Streptomycetaceae</taxon>
        <taxon>Streptomyces</taxon>
    </lineage>
</organism>
<evidence type="ECO:0000256" key="1">
    <source>
        <dbReference type="SAM" id="MobiDB-lite"/>
    </source>
</evidence>
<evidence type="ECO:0000313" key="3">
    <source>
        <dbReference type="Proteomes" id="UP001501147"/>
    </source>
</evidence>